<sequence length="207" mass="22615">MCNFHLVFPANRISFSRDLPFVKGGFSHGYAGSFCRHGSVKLLVTAVFFFLSALFCNAVAGQSSEIELVDGGVIFGEIISHSDGVYVVMSNSLGTVSVNESEIRLIRPQAGNSAKKEILRTPGGSVSTDLKTLQKSMMNDKEIMGLVLSLQESPEMQELLKDPDIMEAINSGDISALMSNPKFRKLLKNPEIEEIQKKMLAPGSDRK</sequence>
<protein>
    <submittedName>
        <fullName evidence="1">Uncharacterized protein</fullName>
    </submittedName>
</protein>
<organism evidence="1 2">
    <name type="scientific">Candidatus Desulfacyla euxinica</name>
    <dbReference type="NCBI Taxonomy" id="2841693"/>
    <lineage>
        <taxon>Bacteria</taxon>
        <taxon>Deltaproteobacteria</taxon>
        <taxon>Candidatus Desulfacyla</taxon>
    </lineage>
</organism>
<accession>A0A8J6TAM7</accession>
<name>A0A8J6TAM7_9DELT</name>
<dbReference type="AlphaFoldDB" id="A0A8J6TAM7"/>
<evidence type="ECO:0000313" key="1">
    <source>
        <dbReference type="EMBL" id="MBC8179481.1"/>
    </source>
</evidence>
<gene>
    <name evidence="1" type="ORF">H8E19_18915</name>
</gene>
<comment type="caution">
    <text evidence="1">The sequence shown here is derived from an EMBL/GenBank/DDBJ whole genome shotgun (WGS) entry which is preliminary data.</text>
</comment>
<dbReference type="EMBL" id="JACNJD010000392">
    <property type="protein sequence ID" value="MBC8179481.1"/>
    <property type="molecule type" value="Genomic_DNA"/>
</dbReference>
<evidence type="ECO:0000313" key="2">
    <source>
        <dbReference type="Proteomes" id="UP000650524"/>
    </source>
</evidence>
<proteinExistence type="predicted"/>
<dbReference type="Proteomes" id="UP000650524">
    <property type="component" value="Unassembled WGS sequence"/>
</dbReference>
<reference evidence="1 2" key="1">
    <citation type="submission" date="2020-08" db="EMBL/GenBank/DDBJ databases">
        <title>Bridging the membrane lipid divide: bacteria of the FCB group superphylum have the potential to synthesize archaeal ether lipids.</title>
        <authorList>
            <person name="Villanueva L."/>
            <person name="Von Meijenfeldt F.A.B."/>
            <person name="Westbye A.B."/>
            <person name="Yadav S."/>
            <person name="Hopmans E.C."/>
            <person name="Dutilh B.E."/>
            <person name="Sinninghe Damste J.S."/>
        </authorList>
    </citation>
    <scope>NUCLEOTIDE SEQUENCE [LARGE SCALE GENOMIC DNA]</scope>
    <source>
        <strain evidence="1">NIOZ-UU27</strain>
    </source>
</reference>
<dbReference type="Gene3D" id="1.10.260.100">
    <property type="match status" value="1"/>
</dbReference>